<protein>
    <submittedName>
        <fullName evidence="1">Uncharacterized protein</fullName>
    </submittedName>
</protein>
<comment type="caution">
    <text evidence="1">The sequence shown here is derived from an EMBL/GenBank/DDBJ whole genome shotgun (WGS) entry which is preliminary data.</text>
</comment>
<evidence type="ECO:0000313" key="1">
    <source>
        <dbReference type="EMBL" id="KWV17164.1"/>
    </source>
</evidence>
<reference evidence="1 2" key="1">
    <citation type="submission" date="2015-11" db="EMBL/GenBank/DDBJ databases">
        <title>Long Read and Single Molecule DNA Sequencing Simplifies Genome Assembly and TAL Effector Gene Analysis of Xanthomonas translucens.</title>
        <authorList>
            <person name="Peng Z."/>
            <person name="Hu Y."/>
            <person name="Xie J."/>
            <person name="Potnis N."/>
            <person name="Akhunova A."/>
            <person name="Jones J."/>
            <person name="Liu Z."/>
            <person name="White F."/>
            <person name="Liu S."/>
        </authorList>
    </citation>
    <scope>NUCLEOTIDE SEQUENCE [LARGE SCALE GENOMIC DNA]</scope>
    <source>
        <strain evidence="1 2">B1</strain>
    </source>
</reference>
<organism evidence="1 2">
    <name type="scientific">Xanthomonas campestris pv. translucens</name>
    <dbReference type="NCBI Taxonomy" id="343"/>
    <lineage>
        <taxon>Bacteria</taxon>
        <taxon>Pseudomonadati</taxon>
        <taxon>Pseudomonadota</taxon>
        <taxon>Gammaproteobacteria</taxon>
        <taxon>Lysobacterales</taxon>
        <taxon>Lysobacteraceae</taxon>
        <taxon>Xanthomonas</taxon>
        <taxon>Xanthomonas translucens group</taxon>
    </lineage>
</organism>
<gene>
    <name evidence="1" type="ORF">ATB53_00345</name>
</gene>
<name>A0A120EZ88_XANCT</name>
<dbReference type="Proteomes" id="UP000055854">
    <property type="component" value="Unassembled WGS sequence"/>
</dbReference>
<sequence length="64" mass="7097">MRHAMEALGLSTRAEFARFLGLPRQSMTGRDEDAPLPDAWCWKGLQKRPDIFGPAPVSEARDAA</sequence>
<proteinExistence type="predicted"/>
<dbReference type="AlphaFoldDB" id="A0A120EZ88"/>
<evidence type="ECO:0000313" key="2">
    <source>
        <dbReference type="Proteomes" id="UP000055854"/>
    </source>
</evidence>
<accession>A0A120EZ88</accession>
<dbReference type="EMBL" id="LNTA01000001">
    <property type="protein sequence ID" value="KWV17164.1"/>
    <property type="molecule type" value="Genomic_DNA"/>
</dbReference>